<accession>A0ACC2IN42</accession>
<proteinExistence type="predicted"/>
<evidence type="ECO:0000313" key="1">
    <source>
        <dbReference type="EMBL" id="KAJ8116558.1"/>
    </source>
</evidence>
<protein>
    <submittedName>
        <fullName evidence="1">Uncharacterized protein</fullName>
    </submittedName>
</protein>
<reference evidence="1" key="1">
    <citation type="submission" date="2022-11" db="EMBL/GenBank/DDBJ databases">
        <title>Genome Sequence of Boeremia exigua.</title>
        <authorList>
            <person name="Buettner E."/>
        </authorList>
    </citation>
    <scope>NUCLEOTIDE SEQUENCE</scope>
    <source>
        <strain evidence="1">CU02</strain>
    </source>
</reference>
<comment type="caution">
    <text evidence="1">The sequence shown here is derived from an EMBL/GenBank/DDBJ whole genome shotgun (WGS) entry which is preliminary data.</text>
</comment>
<keyword evidence="2" id="KW-1185">Reference proteome</keyword>
<dbReference type="Proteomes" id="UP001153331">
    <property type="component" value="Unassembled WGS sequence"/>
</dbReference>
<dbReference type="EMBL" id="JAPHNI010000089">
    <property type="protein sequence ID" value="KAJ8116558.1"/>
    <property type="molecule type" value="Genomic_DNA"/>
</dbReference>
<name>A0ACC2IN42_9PLEO</name>
<sequence length="137" mass="15043">MALRPSRVRLLSSAPKLTVANQSQALGCIVREIRSSQKSFPAELMAIQRKSFAVELLAMEQKSFAAELKTVQQKISSDIDDMNSTITIIQADVKMLNSLAKAEMLATAQQDYVNICIMTCVTSIALVLFGTVTFFHA</sequence>
<evidence type="ECO:0000313" key="2">
    <source>
        <dbReference type="Proteomes" id="UP001153331"/>
    </source>
</evidence>
<organism evidence="1 2">
    <name type="scientific">Boeremia exigua</name>
    <dbReference type="NCBI Taxonomy" id="749465"/>
    <lineage>
        <taxon>Eukaryota</taxon>
        <taxon>Fungi</taxon>
        <taxon>Dikarya</taxon>
        <taxon>Ascomycota</taxon>
        <taxon>Pezizomycotina</taxon>
        <taxon>Dothideomycetes</taxon>
        <taxon>Pleosporomycetidae</taxon>
        <taxon>Pleosporales</taxon>
        <taxon>Pleosporineae</taxon>
        <taxon>Didymellaceae</taxon>
        <taxon>Boeremia</taxon>
    </lineage>
</organism>
<gene>
    <name evidence="1" type="ORF">OPT61_g2048</name>
</gene>